<proteinExistence type="predicted"/>
<dbReference type="STRING" id="926566.Terro_2082"/>
<evidence type="ECO:0000313" key="3">
    <source>
        <dbReference type="Proteomes" id="UP000006056"/>
    </source>
</evidence>
<accession>I3ZHI2</accession>
<organism evidence="2 3">
    <name type="scientific">Terriglobus roseus (strain DSM 18391 / NRRL B-41598 / KBS 63)</name>
    <dbReference type="NCBI Taxonomy" id="926566"/>
    <lineage>
        <taxon>Bacteria</taxon>
        <taxon>Pseudomonadati</taxon>
        <taxon>Acidobacteriota</taxon>
        <taxon>Terriglobia</taxon>
        <taxon>Terriglobales</taxon>
        <taxon>Acidobacteriaceae</taxon>
        <taxon>Terriglobus</taxon>
    </lineage>
</organism>
<dbReference type="eggNOG" id="COG2382">
    <property type="taxonomic scope" value="Bacteria"/>
</dbReference>
<reference evidence="2 3" key="1">
    <citation type="submission" date="2012-06" db="EMBL/GenBank/DDBJ databases">
        <title>Complete genome of Terriglobus roseus DSM 18391.</title>
        <authorList>
            <consortium name="US DOE Joint Genome Institute (JGI-PGF)"/>
            <person name="Lucas S."/>
            <person name="Copeland A."/>
            <person name="Lapidus A."/>
            <person name="Glavina del Rio T."/>
            <person name="Dalin E."/>
            <person name="Tice H."/>
            <person name="Bruce D."/>
            <person name="Goodwin L."/>
            <person name="Pitluck S."/>
            <person name="Peters L."/>
            <person name="Mikhailova N."/>
            <person name="Munk A.C.C."/>
            <person name="Kyrpides N."/>
            <person name="Mavromatis K."/>
            <person name="Ivanova N."/>
            <person name="Brettin T."/>
            <person name="Detter J.C."/>
            <person name="Han C."/>
            <person name="Larimer F."/>
            <person name="Land M."/>
            <person name="Hauser L."/>
            <person name="Markowitz V."/>
            <person name="Cheng J.-F."/>
            <person name="Hugenholtz P."/>
            <person name="Woyke T."/>
            <person name="Wu D."/>
            <person name="Brambilla E."/>
            <person name="Klenk H.-P."/>
            <person name="Eisen J.A."/>
        </authorList>
    </citation>
    <scope>NUCLEOTIDE SEQUENCE [LARGE SCALE GENOMIC DNA]</scope>
    <source>
        <strain evidence="2">DSM 18391</strain>
        <strain evidence="3">DSM 18391 / NRRL B-41598 / KBS 63</strain>
    </source>
</reference>
<dbReference type="Gene3D" id="3.40.50.1820">
    <property type="entry name" value="alpha/beta hydrolase"/>
    <property type="match status" value="1"/>
</dbReference>
<dbReference type="Proteomes" id="UP000006056">
    <property type="component" value="Chromosome"/>
</dbReference>
<dbReference type="EMBL" id="CP003379">
    <property type="protein sequence ID" value="AFL88357.1"/>
    <property type="molecule type" value="Genomic_DNA"/>
</dbReference>
<dbReference type="Pfam" id="PF00756">
    <property type="entry name" value="Esterase"/>
    <property type="match status" value="1"/>
</dbReference>
<name>I3ZHI2_TERRK</name>
<sequence>MEIVASQPDTHTEITPPGPRMAEVAAQGRYLRICDWESQYLPNPRDLFLYLPEAYLLEPERSFPVLVLHDGQNLFDGDLAYVKGSTWRAGTTADEEIAAGRVEPLILVGVANTGATRMADYTPTPDPRLGGGRGPFYAQLLIEELLPMLRAEYRVLSGADHTGIAGSSLGGLISLAIGLKSPNVFGRIGVLSPSIWWDNRSILRDVRSLKSRLPLRIWLDMGTGEGLRHVRDADLLSQLLLGKGWREGNDLLYRKFPGAIHNEDAWADRFAEVLQFLFPDMGNRR</sequence>
<dbReference type="EMBL" id="CP003379">
    <property type="protein sequence ID" value="AFL88700.1"/>
    <property type="molecule type" value="Genomic_DNA"/>
</dbReference>
<dbReference type="HOGENOM" id="CLU_039834_1_2_0"/>
<dbReference type="PANTHER" id="PTHR48098:SF6">
    <property type="entry name" value="FERRI-BACILLIBACTIN ESTERASE BESA"/>
    <property type="match status" value="1"/>
</dbReference>
<dbReference type="KEGG" id="trs:Terro_2082"/>
<dbReference type="OrthoDB" id="9794761at2"/>
<dbReference type="AlphaFoldDB" id="I3ZHI2"/>
<keyword evidence="2" id="KW-0378">Hydrolase</keyword>
<keyword evidence="3" id="KW-1185">Reference proteome</keyword>
<dbReference type="InterPro" id="IPR000801">
    <property type="entry name" value="Esterase-like"/>
</dbReference>
<evidence type="ECO:0000313" key="2">
    <source>
        <dbReference type="EMBL" id="AFL88700.1"/>
    </source>
</evidence>
<dbReference type="InterPro" id="IPR029058">
    <property type="entry name" value="AB_hydrolase_fold"/>
</dbReference>
<dbReference type="PANTHER" id="PTHR48098">
    <property type="entry name" value="ENTEROCHELIN ESTERASE-RELATED"/>
    <property type="match status" value="1"/>
</dbReference>
<dbReference type="RefSeq" id="WP_014785926.1">
    <property type="nucleotide sequence ID" value="NC_018014.1"/>
</dbReference>
<protein>
    <submittedName>
        <fullName evidence="2">Putative hydrolase of alpha/beta superfamily</fullName>
    </submittedName>
</protein>
<gene>
    <name evidence="1" type="ordered locus">Terro_2082</name>
    <name evidence="2" type="ordered locus">Terro_2448</name>
</gene>
<dbReference type="GO" id="GO:0016787">
    <property type="term" value="F:hydrolase activity"/>
    <property type="evidence" value="ECO:0007669"/>
    <property type="project" value="UniProtKB-KW"/>
</dbReference>
<dbReference type="SUPFAM" id="SSF53474">
    <property type="entry name" value="alpha/beta-Hydrolases"/>
    <property type="match status" value="1"/>
</dbReference>
<dbReference type="KEGG" id="trs:Terro_2448"/>
<evidence type="ECO:0000313" key="1">
    <source>
        <dbReference type="EMBL" id="AFL88357.1"/>
    </source>
</evidence>
<dbReference type="InterPro" id="IPR050583">
    <property type="entry name" value="Mycobacterial_A85_antigen"/>
</dbReference>